<comment type="subcellular location">
    <subcellularLocation>
        <location evidence="1">Membrane</location>
        <topology evidence="1">Multi-pass membrane protein</topology>
    </subcellularLocation>
</comment>
<dbReference type="Pfam" id="PF00487">
    <property type="entry name" value="FA_desaturase"/>
    <property type="match status" value="1"/>
</dbReference>
<keyword evidence="7" id="KW-0560">Oxidoreductase</keyword>
<reference evidence="15" key="1">
    <citation type="journal article" date="2021" name="Syst. Appl. Microbiol.">
        <title>Roseomonas hellenica sp. nov., isolated from roots of wild-growing Alkanna tinctoria.</title>
        <authorList>
            <person name="Rat A."/>
            <person name="Naranjo H.D."/>
            <person name="Lebbe L."/>
            <person name="Cnockaert M."/>
            <person name="Krigas N."/>
            <person name="Grigoriadou K."/>
            <person name="Maloupa E."/>
            <person name="Willems A."/>
        </authorList>
    </citation>
    <scope>NUCLEOTIDE SEQUENCE [LARGE SCALE GENOMIC DNA]</scope>
    <source>
        <strain evidence="15">LMG 31523</strain>
    </source>
</reference>
<evidence type="ECO:0000259" key="13">
    <source>
        <dbReference type="Pfam" id="PF00487"/>
    </source>
</evidence>
<comment type="similarity">
    <text evidence="2">Belongs to the fatty acid desaturase type 2 family.</text>
</comment>
<dbReference type="PRINTS" id="PR00075">
    <property type="entry name" value="FACDDSATRASE"/>
</dbReference>
<dbReference type="PANTHER" id="PTHR11351">
    <property type="entry name" value="ACYL-COA DESATURASE"/>
    <property type="match status" value="1"/>
</dbReference>
<evidence type="ECO:0000256" key="9">
    <source>
        <dbReference type="ARBA" id="ARBA00023098"/>
    </source>
</evidence>
<keyword evidence="8" id="KW-0408">Iron</keyword>
<evidence type="ECO:0000256" key="8">
    <source>
        <dbReference type="ARBA" id="ARBA00023004"/>
    </source>
</evidence>
<dbReference type="EMBL" id="JAAGBB010000008">
    <property type="protein sequence ID" value="MBR0664384.1"/>
    <property type="molecule type" value="Genomic_DNA"/>
</dbReference>
<proteinExistence type="inferred from homology"/>
<keyword evidence="11" id="KW-0275">Fatty acid biosynthesis</keyword>
<dbReference type="InterPro" id="IPR015876">
    <property type="entry name" value="Acyl-CoA_DS"/>
</dbReference>
<dbReference type="InterPro" id="IPR005804">
    <property type="entry name" value="FA_desaturase_dom"/>
</dbReference>
<feature type="domain" description="Fatty acid desaturase" evidence="13">
    <location>
        <begin position="55"/>
        <end position="279"/>
    </location>
</feature>
<keyword evidence="15" id="KW-1185">Reference proteome</keyword>
<comment type="caution">
    <text evidence="14">The sequence shown here is derived from an EMBL/GenBank/DDBJ whole genome shotgun (WGS) entry which is preliminary data.</text>
</comment>
<keyword evidence="10 12" id="KW-0472">Membrane</keyword>
<feature type="transmembrane region" description="Helical" evidence="12">
    <location>
        <begin position="34"/>
        <end position="53"/>
    </location>
</feature>
<sequence length="315" mass="35711">MLDHAAASASPAVHRSRKLPLPARVNRSRIVTRYAVTVGLYHLVALLALLPWLFSWTGVVLAVLGMYVFGSLGINLYYHRLLTHRGLVVPRWVECILGVLGVCCMQDTPARWVAVHRCHHEHADQPSDPHSPLVNFFWGHVGWMLVENGDLGRLGIYERYAKDIVRDPFQKWLERRYGWIVLAHWIAFFAVGAATSLVGGGSTMQALQLGASLLIWGVFVRTVLVWHITWSVNSLSHLWGYRNYETDEDSRNNVFVALISNGEGWHNNHHADQRSARHGHRWFELDVVYLTIRVMAALGLARNVVMPKRSPLAQP</sequence>
<evidence type="ECO:0000256" key="11">
    <source>
        <dbReference type="ARBA" id="ARBA00023160"/>
    </source>
</evidence>
<dbReference type="Proteomes" id="UP001196870">
    <property type="component" value="Unassembled WGS sequence"/>
</dbReference>
<evidence type="ECO:0000256" key="1">
    <source>
        <dbReference type="ARBA" id="ARBA00004141"/>
    </source>
</evidence>
<organism evidence="14 15">
    <name type="scientific">Plastoroseomonas hellenica</name>
    <dbReference type="NCBI Taxonomy" id="2687306"/>
    <lineage>
        <taxon>Bacteria</taxon>
        <taxon>Pseudomonadati</taxon>
        <taxon>Pseudomonadota</taxon>
        <taxon>Alphaproteobacteria</taxon>
        <taxon>Acetobacterales</taxon>
        <taxon>Acetobacteraceae</taxon>
        <taxon>Plastoroseomonas</taxon>
    </lineage>
</organism>
<evidence type="ECO:0000256" key="10">
    <source>
        <dbReference type="ARBA" id="ARBA00023136"/>
    </source>
</evidence>
<protein>
    <submittedName>
        <fullName evidence="14">Acyl-CoA desaturase</fullName>
    </submittedName>
</protein>
<keyword evidence="5" id="KW-0276">Fatty acid metabolism</keyword>
<feature type="transmembrane region" description="Helical" evidence="12">
    <location>
        <begin position="179"/>
        <end position="201"/>
    </location>
</feature>
<evidence type="ECO:0000256" key="5">
    <source>
        <dbReference type="ARBA" id="ARBA00022832"/>
    </source>
</evidence>
<keyword evidence="6 12" id="KW-1133">Transmembrane helix</keyword>
<name>A0ABS5EVS9_9PROT</name>
<keyword evidence="3" id="KW-0444">Lipid biosynthesis</keyword>
<evidence type="ECO:0000256" key="2">
    <source>
        <dbReference type="ARBA" id="ARBA00008749"/>
    </source>
</evidence>
<keyword evidence="4 12" id="KW-0812">Transmembrane</keyword>
<evidence type="ECO:0000313" key="14">
    <source>
        <dbReference type="EMBL" id="MBR0664384.1"/>
    </source>
</evidence>
<evidence type="ECO:0000256" key="6">
    <source>
        <dbReference type="ARBA" id="ARBA00022989"/>
    </source>
</evidence>
<feature type="transmembrane region" description="Helical" evidence="12">
    <location>
        <begin position="59"/>
        <end position="78"/>
    </location>
</feature>
<keyword evidence="9" id="KW-0443">Lipid metabolism</keyword>
<evidence type="ECO:0000256" key="7">
    <source>
        <dbReference type="ARBA" id="ARBA00023002"/>
    </source>
</evidence>
<feature type="transmembrane region" description="Helical" evidence="12">
    <location>
        <begin position="213"/>
        <end position="232"/>
    </location>
</feature>
<dbReference type="CDD" id="cd03505">
    <property type="entry name" value="Delta9-FADS-like"/>
    <property type="match status" value="1"/>
</dbReference>
<gene>
    <name evidence="14" type="ORF">GXW71_08460</name>
</gene>
<evidence type="ECO:0000313" key="15">
    <source>
        <dbReference type="Proteomes" id="UP001196870"/>
    </source>
</evidence>
<evidence type="ECO:0000256" key="12">
    <source>
        <dbReference type="SAM" id="Phobius"/>
    </source>
</evidence>
<dbReference type="PANTHER" id="PTHR11351:SF31">
    <property type="entry name" value="DESATURASE 1, ISOFORM A-RELATED"/>
    <property type="match status" value="1"/>
</dbReference>
<evidence type="ECO:0000256" key="3">
    <source>
        <dbReference type="ARBA" id="ARBA00022516"/>
    </source>
</evidence>
<evidence type="ECO:0000256" key="4">
    <source>
        <dbReference type="ARBA" id="ARBA00022692"/>
    </source>
</evidence>
<accession>A0ABS5EVS9</accession>